<evidence type="ECO:0000256" key="1">
    <source>
        <dbReference type="ARBA" id="ARBA00043985"/>
    </source>
</evidence>
<evidence type="ECO:0000313" key="4">
    <source>
        <dbReference type="EMBL" id="MBW4565731.1"/>
    </source>
</evidence>
<evidence type="ECO:0000256" key="3">
    <source>
        <dbReference type="SAM" id="Phobius"/>
    </source>
</evidence>
<dbReference type="InterPro" id="IPR007157">
    <property type="entry name" value="PspA_VIPP1"/>
</dbReference>
<evidence type="ECO:0000256" key="2">
    <source>
        <dbReference type="SAM" id="Coils"/>
    </source>
</evidence>
<dbReference type="PANTHER" id="PTHR31088:SF6">
    <property type="entry name" value="PHAGE SHOCK PROTEIN A"/>
    <property type="match status" value="1"/>
</dbReference>
<protein>
    <submittedName>
        <fullName evidence="4">PspA/IM30 family protein</fullName>
    </submittedName>
</protein>
<sequence>MGQLFSRIKRLVKAELNYSKGEISTDNYEDAVALAVLGGVAGASLGKIGILAKGTGLSVGAVPLTATGALTGLALYEAIRLITLGDTSSVGAAAIGASVGGGISAAIGGVGVATGGTAFAVGMAPMVAAGSVVGLGIAGLNRLLQRGVDPEKLLDLAIEDMQQELLKLRRAVISIMVTQKQTLQQYEQAQSEVSKWQRRTQLALQNGHDDLAREALKQKKIFTEKANTLKANLDEQTALVDVLKSKLAAFESKVSEARAFKVQIKSQIIAAKTQERLQNVGCSMNTSSAMAAFERMEAKVFMQESQSQSLVELAGADLESQFAAIESSSEVDEELAALKAQINLKSPVIPSNYTANQVVDEDLEALRKKLDEL</sequence>
<name>A0A951Q737_9NOST</name>
<dbReference type="Pfam" id="PF04012">
    <property type="entry name" value="PspA_IM30"/>
    <property type="match status" value="1"/>
</dbReference>
<feature type="transmembrane region" description="Helical" evidence="3">
    <location>
        <begin position="90"/>
        <end position="112"/>
    </location>
</feature>
<keyword evidence="3" id="KW-0812">Transmembrane</keyword>
<dbReference type="PANTHER" id="PTHR31088">
    <property type="entry name" value="MEMBRANE-ASSOCIATED PROTEIN VIPP1, CHLOROPLASTIC"/>
    <property type="match status" value="1"/>
</dbReference>
<gene>
    <name evidence="4" type="ORF">KME32_32545</name>
</gene>
<proteinExistence type="inferred from homology"/>
<evidence type="ECO:0000313" key="5">
    <source>
        <dbReference type="Proteomes" id="UP000715781"/>
    </source>
</evidence>
<dbReference type="AlphaFoldDB" id="A0A951Q737"/>
<organism evidence="4 5">
    <name type="scientific">Mojavia pulchra JT2-VF2</name>
    <dbReference type="NCBI Taxonomy" id="287848"/>
    <lineage>
        <taxon>Bacteria</taxon>
        <taxon>Bacillati</taxon>
        <taxon>Cyanobacteriota</taxon>
        <taxon>Cyanophyceae</taxon>
        <taxon>Nostocales</taxon>
        <taxon>Nostocaceae</taxon>
    </lineage>
</organism>
<dbReference type="Proteomes" id="UP000715781">
    <property type="component" value="Unassembled WGS sequence"/>
</dbReference>
<reference evidence="4" key="1">
    <citation type="submission" date="2021-05" db="EMBL/GenBank/DDBJ databases">
        <authorList>
            <person name="Pietrasiak N."/>
            <person name="Ward R."/>
            <person name="Stajich J.E."/>
            <person name="Kurbessoian T."/>
        </authorList>
    </citation>
    <scope>NUCLEOTIDE SEQUENCE</scope>
    <source>
        <strain evidence="4">JT2-VF2</strain>
    </source>
</reference>
<feature type="transmembrane region" description="Helical" evidence="3">
    <location>
        <begin position="57"/>
        <end position="78"/>
    </location>
</feature>
<keyword evidence="2" id="KW-0175">Coiled coil</keyword>
<comment type="similarity">
    <text evidence="1">Belongs to the PspA/Vipp/IM30 family.</text>
</comment>
<feature type="transmembrane region" description="Helical" evidence="3">
    <location>
        <begin position="118"/>
        <end position="140"/>
    </location>
</feature>
<comment type="caution">
    <text evidence="4">The sequence shown here is derived from an EMBL/GenBank/DDBJ whole genome shotgun (WGS) entry which is preliminary data.</text>
</comment>
<dbReference type="EMBL" id="JAHHHN010000045">
    <property type="protein sequence ID" value="MBW4565731.1"/>
    <property type="molecule type" value="Genomic_DNA"/>
</dbReference>
<keyword evidence="3" id="KW-1133">Transmembrane helix</keyword>
<feature type="coiled-coil region" evidence="2">
    <location>
        <begin position="226"/>
        <end position="253"/>
    </location>
</feature>
<accession>A0A951Q737</accession>
<reference evidence="4" key="2">
    <citation type="journal article" date="2022" name="Microbiol. Resour. Announc.">
        <title>Metagenome Sequencing to Explore Phylogenomics of Terrestrial Cyanobacteria.</title>
        <authorList>
            <person name="Ward R.D."/>
            <person name="Stajich J.E."/>
            <person name="Johansen J.R."/>
            <person name="Huntemann M."/>
            <person name="Clum A."/>
            <person name="Foster B."/>
            <person name="Foster B."/>
            <person name="Roux S."/>
            <person name="Palaniappan K."/>
            <person name="Varghese N."/>
            <person name="Mukherjee S."/>
            <person name="Reddy T.B.K."/>
            <person name="Daum C."/>
            <person name="Copeland A."/>
            <person name="Chen I.A."/>
            <person name="Ivanova N.N."/>
            <person name="Kyrpides N.C."/>
            <person name="Shapiro N."/>
            <person name="Eloe-Fadrosh E.A."/>
            <person name="Pietrasiak N."/>
        </authorList>
    </citation>
    <scope>NUCLEOTIDE SEQUENCE</scope>
    <source>
        <strain evidence="4">JT2-VF2</strain>
    </source>
</reference>
<keyword evidence="3" id="KW-0472">Membrane</keyword>